<protein>
    <recommendedName>
        <fullName evidence="3">Heterokaryon incompatibility domain-containing protein</fullName>
    </recommendedName>
</protein>
<organism evidence="1 2">
    <name type="scientific">Phlebiopsis gigantea (strain 11061_1 CR5-6)</name>
    <name type="common">White-rot fungus</name>
    <name type="synonym">Peniophora gigantea</name>
    <dbReference type="NCBI Taxonomy" id="745531"/>
    <lineage>
        <taxon>Eukaryota</taxon>
        <taxon>Fungi</taxon>
        <taxon>Dikarya</taxon>
        <taxon>Basidiomycota</taxon>
        <taxon>Agaricomycotina</taxon>
        <taxon>Agaricomycetes</taxon>
        <taxon>Polyporales</taxon>
        <taxon>Phanerochaetaceae</taxon>
        <taxon>Phlebiopsis</taxon>
    </lineage>
</organism>
<gene>
    <name evidence="1" type="ORF">PHLGIDRAFT_40949</name>
</gene>
<feature type="non-terminal residue" evidence="1">
    <location>
        <position position="376"/>
    </location>
</feature>
<dbReference type="OrthoDB" id="5362512at2759"/>
<dbReference type="EMBL" id="KN840471">
    <property type="protein sequence ID" value="KIP09000.1"/>
    <property type="molecule type" value="Genomic_DNA"/>
</dbReference>
<feature type="non-terminal residue" evidence="1">
    <location>
        <position position="1"/>
    </location>
</feature>
<name>A0A0C3SCP4_PHLG1</name>
<dbReference type="Proteomes" id="UP000053257">
    <property type="component" value="Unassembled WGS sequence"/>
</dbReference>
<proteinExistence type="predicted"/>
<evidence type="ECO:0008006" key="3">
    <source>
        <dbReference type="Google" id="ProtNLM"/>
    </source>
</evidence>
<sequence>RIITDEDADRPCIELGLQGILDVLNRIFRTSYTIDTPFVRPHLQRTVDDGFDIGFAYAFFRPRWYNISELGRTLDYVRKKDQQLRSSVLREDRIVNPLIPPRRQLWSVSHSWMPLDKRHDVLTNINGRKWPVPMPTDVTLDRVRIELLNLGAEYMWLDVLCLRQYGGVEEHLRAEEWKLDVPTIGHVYHADRNQNVVCYFSGLGRPFTVEKGFMGEPRHWFNRAWTLQETNATRITGGITDASPVDTGEYGDSDADRFFAFLSRLVGLLAERPTNIFPILAAMQKRDSVNPVDKVAGLAYILQSTSVPIYKESEDVEDAWTRLVENMHEKYRGDMFFLYPTRGENACEWRPSWRQITQMELPAVSGVEVSEPIVYD</sequence>
<accession>A0A0C3SCP4</accession>
<keyword evidence="2" id="KW-1185">Reference proteome</keyword>
<evidence type="ECO:0000313" key="2">
    <source>
        <dbReference type="Proteomes" id="UP000053257"/>
    </source>
</evidence>
<dbReference type="AlphaFoldDB" id="A0A0C3SCP4"/>
<dbReference type="HOGENOM" id="CLU_016205_1_0_1"/>
<evidence type="ECO:0000313" key="1">
    <source>
        <dbReference type="EMBL" id="KIP09000.1"/>
    </source>
</evidence>
<reference evidence="1 2" key="1">
    <citation type="journal article" date="2014" name="PLoS Genet.">
        <title>Analysis of the Phlebiopsis gigantea genome, transcriptome and secretome provides insight into its pioneer colonization strategies of wood.</title>
        <authorList>
            <person name="Hori C."/>
            <person name="Ishida T."/>
            <person name="Igarashi K."/>
            <person name="Samejima M."/>
            <person name="Suzuki H."/>
            <person name="Master E."/>
            <person name="Ferreira P."/>
            <person name="Ruiz-Duenas F.J."/>
            <person name="Held B."/>
            <person name="Canessa P."/>
            <person name="Larrondo L.F."/>
            <person name="Schmoll M."/>
            <person name="Druzhinina I.S."/>
            <person name="Kubicek C.P."/>
            <person name="Gaskell J.A."/>
            <person name="Kersten P."/>
            <person name="St John F."/>
            <person name="Glasner J."/>
            <person name="Sabat G."/>
            <person name="Splinter BonDurant S."/>
            <person name="Syed K."/>
            <person name="Yadav J."/>
            <person name="Mgbeahuruike A.C."/>
            <person name="Kovalchuk A."/>
            <person name="Asiegbu F.O."/>
            <person name="Lackner G."/>
            <person name="Hoffmeister D."/>
            <person name="Rencoret J."/>
            <person name="Gutierrez A."/>
            <person name="Sun H."/>
            <person name="Lindquist E."/>
            <person name="Barry K."/>
            <person name="Riley R."/>
            <person name="Grigoriev I.V."/>
            <person name="Henrissat B."/>
            <person name="Kues U."/>
            <person name="Berka R.M."/>
            <person name="Martinez A.T."/>
            <person name="Covert S.F."/>
            <person name="Blanchette R.A."/>
            <person name="Cullen D."/>
        </authorList>
    </citation>
    <scope>NUCLEOTIDE SEQUENCE [LARGE SCALE GENOMIC DNA]</scope>
    <source>
        <strain evidence="1 2">11061_1 CR5-6</strain>
    </source>
</reference>